<keyword evidence="3" id="KW-0813">Transport</keyword>
<dbReference type="SMART" id="SM00382">
    <property type="entry name" value="AAA"/>
    <property type="match status" value="1"/>
</dbReference>
<dbReference type="EMBL" id="JBEPLY010000019">
    <property type="protein sequence ID" value="MET3601999.1"/>
    <property type="molecule type" value="Genomic_DNA"/>
</dbReference>
<dbReference type="InterPro" id="IPR017871">
    <property type="entry name" value="ABC_transporter-like_CS"/>
</dbReference>
<proteinExistence type="inferred from homology"/>
<sequence length="339" mass="37363">MTSDVLLKAEDVRVTFDIHRSNSMPWQKPLSLHAVNGVSFELRPGETLGIVGESGCGKSTLARAMIRMVPATGSALWNGETNLLELSPREMLKYRSDIQMIFQDPLASLNPRMKVGDIIAEPLITHQKGIGKEEVRERVQEMMSRVGLLPNQINRYPHEFSGGQCQRIGIARALIVRPKLIICDEPVSALDVSIQAQVINLLMELQRELGLALMFIAHDLSVVKHISTRVMVLYLGRVMEVAPSDELYAAPQHPYTQALLSAVPIPDPEIERNKTALPLEGDLPSPLNPPSGCVFRTRCPRATAICAEQTPPLRTDPDKGSQHSFACHHPGPETEALTA</sequence>
<dbReference type="SUPFAM" id="SSF52540">
    <property type="entry name" value="P-loop containing nucleoside triphosphate hydrolases"/>
    <property type="match status" value="1"/>
</dbReference>
<dbReference type="Pfam" id="PF00005">
    <property type="entry name" value="ABC_tran"/>
    <property type="match status" value="1"/>
</dbReference>
<evidence type="ECO:0000259" key="7">
    <source>
        <dbReference type="PROSITE" id="PS50893"/>
    </source>
</evidence>
<feature type="domain" description="ABC transporter" evidence="7">
    <location>
        <begin position="7"/>
        <end position="260"/>
    </location>
</feature>
<keyword evidence="5 8" id="KW-0067">ATP-binding</keyword>
<dbReference type="InterPro" id="IPR003593">
    <property type="entry name" value="AAA+_ATPase"/>
</dbReference>
<organism evidence="8 9">
    <name type="scientific">Martelella mangrovi</name>
    <dbReference type="NCBI Taxonomy" id="1397477"/>
    <lineage>
        <taxon>Bacteria</taxon>
        <taxon>Pseudomonadati</taxon>
        <taxon>Pseudomonadota</taxon>
        <taxon>Alphaproteobacteria</taxon>
        <taxon>Hyphomicrobiales</taxon>
        <taxon>Aurantimonadaceae</taxon>
        <taxon>Martelella</taxon>
    </lineage>
</organism>
<protein>
    <submittedName>
        <fullName evidence="8">Oligopeptide transport system ATP-binding protein</fullName>
    </submittedName>
</protein>
<evidence type="ECO:0000313" key="8">
    <source>
        <dbReference type="EMBL" id="MET3601999.1"/>
    </source>
</evidence>
<evidence type="ECO:0000256" key="2">
    <source>
        <dbReference type="ARBA" id="ARBA00005417"/>
    </source>
</evidence>
<gene>
    <name evidence="8" type="ORF">ABID12_003965</name>
</gene>
<reference evidence="8 9" key="1">
    <citation type="submission" date="2024-06" db="EMBL/GenBank/DDBJ databases">
        <title>Genomic Encyclopedia of Type Strains, Phase IV (KMG-IV): sequencing the most valuable type-strain genomes for metagenomic binning, comparative biology and taxonomic classification.</title>
        <authorList>
            <person name="Goeker M."/>
        </authorList>
    </citation>
    <scope>NUCLEOTIDE SEQUENCE [LARGE SCALE GENOMIC DNA]</scope>
    <source>
        <strain evidence="8 9">DSM 28102</strain>
    </source>
</reference>
<evidence type="ECO:0000256" key="5">
    <source>
        <dbReference type="ARBA" id="ARBA00022840"/>
    </source>
</evidence>
<dbReference type="InterPro" id="IPR013563">
    <property type="entry name" value="Oligopep_ABC_C"/>
</dbReference>
<dbReference type="InterPro" id="IPR050319">
    <property type="entry name" value="ABC_transp_ATP-bind"/>
</dbReference>
<evidence type="ECO:0000256" key="6">
    <source>
        <dbReference type="SAM" id="MobiDB-lite"/>
    </source>
</evidence>
<dbReference type="PANTHER" id="PTHR43776:SF7">
    <property type="entry name" value="D,D-DIPEPTIDE TRANSPORT ATP-BINDING PROTEIN DDPF-RELATED"/>
    <property type="match status" value="1"/>
</dbReference>
<dbReference type="InterPro" id="IPR003439">
    <property type="entry name" value="ABC_transporter-like_ATP-bd"/>
</dbReference>
<name>A0ABV2IGF6_9HYPH</name>
<dbReference type="Gene3D" id="3.40.50.300">
    <property type="entry name" value="P-loop containing nucleotide triphosphate hydrolases"/>
    <property type="match status" value="1"/>
</dbReference>
<accession>A0ABV2IGF6</accession>
<dbReference type="NCBIfam" id="TIGR01727">
    <property type="entry name" value="oligo_HPY"/>
    <property type="match status" value="1"/>
</dbReference>
<comment type="caution">
    <text evidence="8">The sequence shown here is derived from an EMBL/GenBank/DDBJ whole genome shotgun (WGS) entry which is preliminary data.</text>
</comment>
<dbReference type="PROSITE" id="PS50893">
    <property type="entry name" value="ABC_TRANSPORTER_2"/>
    <property type="match status" value="1"/>
</dbReference>
<dbReference type="Pfam" id="PF08352">
    <property type="entry name" value="oligo_HPY"/>
    <property type="match status" value="1"/>
</dbReference>
<comment type="similarity">
    <text evidence="2">Belongs to the ABC transporter superfamily.</text>
</comment>
<feature type="region of interest" description="Disordered" evidence="6">
    <location>
        <begin position="310"/>
        <end position="339"/>
    </location>
</feature>
<dbReference type="PANTHER" id="PTHR43776">
    <property type="entry name" value="TRANSPORT ATP-BINDING PROTEIN"/>
    <property type="match status" value="1"/>
</dbReference>
<dbReference type="GO" id="GO:0005524">
    <property type="term" value="F:ATP binding"/>
    <property type="evidence" value="ECO:0007669"/>
    <property type="project" value="UniProtKB-KW"/>
</dbReference>
<comment type="subcellular location">
    <subcellularLocation>
        <location evidence="1">Cell inner membrane</location>
        <topology evidence="1">Peripheral membrane protein</topology>
    </subcellularLocation>
</comment>
<dbReference type="RefSeq" id="WP_354435768.1">
    <property type="nucleotide sequence ID" value="NZ_JBEPLY010000019.1"/>
</dbReference>
<dbReference type="PROSITE" id="PS00211">
    <property type="entry name" value="ABC_TRANSPORTER_1"/>
    <property type="match status" value="1"/>
</dbReference>
<dbReference type="CDD" id="cd03257">
    <property type="entry name" value="ABC_NikE_OppD_transporters"/>
    <property type="match status" value="1"/>
</dbReference>
<dbReference type="Proteomes" id="UP001549164">
    <property type="component" value="Unassembled WGS sequence"/>
</dbReference>
<keyword evidence="4" id="KW-0547">Nucleotide-binding</keyword>
<evidence type="ECO:0000256" key="4">
    <source>
        <dbReference type="ARBA" id="ARBA00022741"/>
    </source>
</evidence>
<keyword evidence="9" id="KW-1185">Reference proteome</keyword>
<evidence type="ECO:0000256" key="3">
    <source>
        <dbReference type="ARBA" id="ARBA00022448"/>
    </source>
</evidence>
<evidence type="ECO:0000313" key="9">
    <source>
        <dbReference type="Proteomes" id="UP001549164"/>
    </source>
</evidence>
<dbReference type="InterPro" id="IPR027417">
    <property type="entry name" value="P-loop_NTPase"/>
</dbReference>
<evidence type="ECO:0000256" key="1">
    <source>
        <dbReference type="ARBA" id="ARBA00004417"/>
    </source>
</evidence>